<accession>A0A3S5AAV9</accession>
<protein>
    <submittedName>
        <fullName evidence="2">Uncharacterized protein</fullName>
    </submittedName>
</protein>
<reference evidence="2" key="1">
    <citation type="submission" date="2018-11" db="EMBL/GenBank/DDBJ databases">
        <authorList>
            <consortium name="Pathogen Informatics"/>
        </authorList>
    </citation>
    <scope>NUCLEOTIDE SEQUENCE</scope>
</reference>
<name>A0A3S5AAV9_9PLAT</name>
<comment type="caution">
    <text evidence="2">The sequence shown here is derived from an EMBL/GenBank/DDBJ whole genome shotgun (WGS) entry which is preliminary data.</text>
</comment>
<sequence length="129" mass="14564">MLYFYKSGIISGIYIDPCVVSSRKRQSRLGLDTVSLSNFSRIRVDRALDAPFCTPSLTDDQITLATAEARPILSDHHLPVPSSPNRVEGLLMLEYISFFLKRRGEGLLTEDDSNKPTLDPSRRIQPLRQ</sequence>
<evidence type="ECO:0000313" key="3">
    <source>
        <dbReference type="Proteomes" id="UP000784294"/>
    </source>
</evidence>
<dbReference type="AlphaFoldDB" id="A0A3S5AAV9"/>
<gene>
    <name evidence="2" type="ORF">PXEA_LOCUS17845</name>
</gene>
<organism evidence="2 3">
    <name type="scientific">Protopolystoma xenopodis</name>
    <dbReference type="NCBI Taxonomy" id="117903"/>
    <lineage>
        <taxon>Eukaryota</taxon>
        <taxon>Metazoa</taxon>
        <taxon>Spiralia</taxon>
        <taxon>Lophotrochozoa</taxon>
        <taxon>Platyhelminthes</taxon>
        <taxon>Monogenea</taxon>
        <taxon>Polyopisthocotylea</taxon>
        <taxon>Polystomatidea</taxon>
        <taxon>Polystomatidae</taxon>
        <taxon>Protopolystoma</taxon>
    </lineage>
</organism>
<keyword evidence="3" id="KW-1185">Reference proteome</keyword>
<proteinExistence type="predicted"/>
<feature type="region of interest" description="Disordered" evidence="1">
    <location>
        <begin position="108"/>
        <end position="129"/>
    </location>
</feature>
<evidence type="ECO:0000256" key="1">
    <source>
        <dbReference type="SAM" id="MobiDB-lite"/>
    </source>
</evidence>
<dbReference type="EMBL" id="CAAALY010067582">
    <property type="protein sequence ID" value="VEL24405.1"/>
    <property type="molecule type" value="Genomic_DNA"/>
</dbReference>
<dbReference type="Proteomes" id="UP000784294">
    <property type="component" value="Unassembled WGS sequence"/>
</dbReference>
<evidence type="ECO:0000313" key="2">
    <source>
        <dbReference type="EMBL" id="VEL24405.1"/>
    </source>
</evidence>